<dbReference type="EMBL" id="JAADJZ010000002">
    <property type="protein sequence ID" value="KAF2877597.1"/>
    <property type="molecule type" value="Genomic_DNA"/>
</dbReference>
<sequence>MDAGTSKPPSYKEFLARHLKRSEPPYNGEAVCPVCRDDWEKSESPHEEPVLTDCGHVFHKDCLLEWTGKDSLESAPTQLDGWQLTFSTCPHCRGNLFKHLALFRKTVSVHWFNEMRKLLKVHPDHRDWTVETIDNFEWRKQLDNLTDYADHVCTILTELAGLADRSPPRDSTMKFMALEAFLYHYKSVVPNSWLKILLAEGASYFEDILAHDGQLDDYVCNANHPLKIERVLPKEIPTIITWEFTDAAGLKFSGGIVMPSDGVTYGLGTFDDWKQDMIRLVQFPTLEGHHPYLQYETIDRAHMVRSVTESETANSLEICYLITDGSKKTICLRWGDPMIVQTPDLGPVLHLNSMSGPPKTQIYGTSLNEEN</sequence>
<gene>
    <name evidence="6" type="ORF">BDV95DRAFT_601975</name>
</gene>
<accession>A0A7C8IEH0</accession>
<dbReference type="Proteomes" id="UP000481861">
    <property type="component" value="Unassembled WGS sequence"/>
</dbReference>
<proteinExistence type="predicted"/>
<name>A0A7C8IEH0_9PLEO</name>
<dbReference type="GO" id="GO:0008270">
    <property type="term" value="F:zinc ion binding"/>
    <property type="evidence" value="ECO:0007669"/>
    <property type="project" value="UniProtKB-KW"/>
</dbReference>
<organism evidence="6 7">
    <name type="scientific">Massariosphaeria phaeospora</name>
    <dbReference type="NCBI Taxonomy" id="100035"/>
    <lineage>
        <taxon>Eukaryota</taxon>
        <taxon>Fungi</taxon>
        <taxon>Dikarya</taxon>
        <taxon>Ascomycota</taxon>
        <taxon>Pezizomycotina</taxon>
        <taxon>Dothideomycetes</taxon>
        <taxon>Pleosporomycetidae</taxon>
        <taxon>Pleosporales</taxon>
        <taxon>Pleosporales incertae sedis</taxon>
        <taxon>Massariosphaeria</taxon>
    </lineage>
</organism>
<keyword evidence="3" id="KW-0862">Zinc</keyword>
<dbReference type="SMART" id="SM00184">
    <property type="entry name" value="RING"/>
    <property type="match status" value="1"/>
</dbReference>
<dbReference type="SUPFAM" id="SSF57850">
    <property type="entry name" value="RING/U-box"/>
    <property type="match status" value="1"/>
</dbReference>
<dbReference type="OrthoDB" id="3791828at2759"/>
<dbReference type="PROSITE" id="PS50089">
    <property type="entry name" value="ZF_RING_2"/>
    <property type="match status" value="1"/>
</dbReference>
<evidence type="ECO:0000313" key="7">
    <source>
        <dbReference type="Proteomes" id="UP000481861"/>
    </source>
</evidence>
<keyword evidence="1" id="KW-0479">Metal-binding</keyword>
<protein>
    <recommendedName>
        <fullName evidence="5">RING-type domain-containing protein</fullName>
    </recommendedName>
</protein>
<keyword evidence="2 4" id="KW-0863">Zinc-finger</keyword>
<dbReference type="InterPro" id="IPR013083">
    <property type="entry name" value="Znf_RING/FYVE/PHD"/>
</dbReference>
<dbReference type="InterPro" id="IPR001841">
    <property type="entry name" value="Znf_RING"/>
</dbReference>
<dbReference type="InterPro" id="IPR027370">
    <property type="entry name" value="Znf-RING_euk"/>
</dbReference>
<evidence type="ECO:0000313" key="6">
    <source>
        <dbReference type="EMBL" id="KAF2877597.1"/>
    </source>
</evidence>
<reference evidence="6 7" key="1">
    <citation type="submission" date="2020-01" db="EMBL/GenBank/DDBJ databases">
        <authorList>
            <consortium name="DOE Joint Genome Institute"/>
            <person name="Haridas S."/>
            <person name="Albert R."/>
            <person name="Binder M."/>
            <person name="Bloem J."/>
            <person name="Labutti K."/>
            <person name="Salamov A."/>
            <person name="Andreopoulos B."/>
            <person name="Baker S.E."/>
            <person name="Barry K."/>
            <person name="Bills G."/>
            <person name="Bluhm B.H."/>
            <person name="Cannon C."/>
            <person name="Castanera R."/>
            <person name="Culley D.E."/>
            <person name="Daum C."/>
            <person name="Ezra D."/>
            <person name="Gonzalez J.B."/>
            <person name="Henrissat B."/>
            <person name="Kuo A."/>
            <person name="Liang C."/>
            <person name="Lipzen A."/>
            <person name="Lutzoni F."/>
            <person name="Magnuson J."/>
            <person name="Mondo S."/>
            <person name="Nolan M."/>
            <person name="Ohm R."/>
            <person name="Pangilinan J."/>
            <person name="Park H.-J.H."/>
            <person name="Ramirez L."/>
            <person name="Alfaro M."/>
            <person name="Sun H."/>
            <person name="Tritt A."/>
            <person name="Yoshinaga Y."/>
            <person name="Zwiers L.-H.L."/>
            <person name="Turgeon B.G."/>
            <person name="Goodwin S.B."/>
            <person name="Spatafora J.W."/>
            <person name="Crous P.W."/>
            <person name="Grigoriev I.V."/>
        </authorList>
    </citation>
    <scope>NUCLEOTIDE SEQUENCE [LARGE SCALE GENOMIC DNA]</scope>
    <source>
        <strain evidence="6 7">CBS 611.86</strain>
    </source>
</reference>
<evidence type="ECO:0000256" key="1">
    <source>
        <dbReference type="ARBA" id="ARBA00022723"/>
    </source>
</evidence>
<dbReference type="Pfam" id="PF13445">
    <property type="entry name" value="zf-RING_UBOX"/>
    <property type="match status" value="1"/>
</dbReference>
<evidence type="ECO:0000256" key="2">
    <source>
        <dbReference type="ARBA" id="ARBA00022771"/>
    </source>
</evidence>
<keyword evidence="7" id="KW-1185">Reference proteome</keyword>
<dbReference type="AlphaFoldDB" id="A0A7C8IEH0"/>
<evidence type="ECO:0000256" key="4">
    <source>
        <dbReference type="PROSITE-ProRule" id="PRU00175"/>
    </source>
</evidence>
<evidence type="ECO:0000256" key="3">
    <source>
        <dbReference type="ARBA" id="ARBA00022833"/>
    </source>
</evidence>
<feature type="domain" description="RING-type" evidence="5">
    <location>
        <begin position="32"/>
        <end position="93"/>
    </location>
</feature>
<dbReference type="Gene3D" id="3.30.40.10">
    <property type="entry name" value="Zinc/RING finger domain, C3HC4 (zinc finger)"/>
    <property type="match status" value="1"/>
</dbReference>
<evidence type="ECO:0000259" key="5">
    <source>
        <dbReference type="PROSITE" id="PS50089"/>
    </source>
</evidence>
<comment type="caution">
    <text evidence="6">The sequence shown here is derived from an EMBL/GenBank/DDBJ whole genome shotgun (WGS) entry which is preliminary data.</text>
</comment>